<sequence>MIQRFLHGIIPVLLAAAVSTNAEEAKPKKVSFYNDIRPIFQGQCHG</sequence>
<name>A0A382FEA4_9ZZZZ</name>
<dbReference type="EMBL" id="UINC01049521">
    <property type="protein sequence ID" value="SVB61406.1"/>
    <property type="molecule type" value="Genomic_DNA"/>
</dbReference>
<protein>
    <submittedName>
        <fullName evidence="1">Uncharacterized protein</fullName>
    </submittedName>
</protein>
<reference evidence="1" key="1">
    <citation type="submission" date="2018-05" db="EMBL/GenBank/DDBJ databases">
        <authorList>
            <person name="Lanie J.A."/>
            <person name="Ng W.-L."/>
            <person name="Kazmierczak K.M."/>
            <person name="Andrzejewski T.M."/>
            <person name="Davidsen T.M."/>
            <person name="Wayne K.J."/>
            <person name="Tettelin H."/>
            <person name="Glass J.I."/>
            <person name="Rusch D."/>
            <person name="Podicherti R."/>
            <person name="Tsui H.-C.T."/>
            <person name="Winkler M.E."/>
        </authorList>
    </citation>
    <scope>NUCLEOTIDE SEQUENCE</scope>
</reference>
<gene>
    <name evidence="1" type="ORF">METZ01_LOCUS214260</name>
</gene>
<accession>A0A382FEA4</accession>
<proteinExistence type="predicted"/>
<organism evidence="1">
    <name type="scientific">marine metagenome</name>
    <dbReference type="NCBI Taxonomy" id="408172"/>
    <lineage>
        <taxon>unclassified sequences</taxon>
        <taxon>metagenomes</taxon>
        <taxon>ecological metagenomes</taxon>
    </lineage>
</organism>
<dbReference type="AlphaFoldDB" id="A0A382FEA4"/>
<evidence type="ECO:0000313" key="1">
    <source>
        <dbReference type="EMBL" id="SVB61406.1"/>
    </source>
</evidence>
<feature type="non-terminal residue" evidence="1">
    <location>
        <position position="46"/>
    </location>
</feature>